<dbReference type="Proteomes" id="UP000001542">
    <property type="component" value="Unassembled WGS sequence"/>
</dbReference>
<evidence type="ECO:0000313" key="1">
    <source>
        <dbReference type="EMBL" id="EAY03210.1"/>
    </source>
</evidence>
<dbReference type="EMBL" id="DS113512">
    <property type="protein sequence ID" value="EAY03210.1"/>
    <property type="molecule type" value="Genomic_DNA"/>
</dbReference>
<dbReference type="SMR" id="A2EVY9"/>
<dbReference type="VEuPathDB" id="TrichDB:TVAGG3_0548760"/>
<protein>
    <submittedName>
        <fullName evidence="1">Uncharacterized protein</fullName>
    </submittedName>
</protein>
<dbReference type="AlphaFoldDB" id="A2EVY9"/>
<dbReference type="InParanoid" id="A2EVY9"/>
<sequence>MNFKSQEDCNIKTNEEDSSVSLSNFGFPDSTLLDFNRPNEVKQFIKIIKTKIQSYHSQNIIFKNSLLNMEASEPLLAFCLDYPHLLDDMLSIINSMIYCSPSDIKQLIQLKILAYFNDIMENLAFYPFFLRIIKVAVKLLLVDTISEYPDDLCNLSGKIFQIMINPDSIQRLDFNLVSEEFDANYRCKMQQSAFKFITKFITFPVENSINIEDCLAISSDIIVSEASTTKQKILAINLFSSILSHYPIEFNNYEALLSFIPKYIINISNVTKESKPFIESLTNFTHFLILSIDSNLILQYGFFDAIMKLYFDKFDVLDDLINLLYYGDPEDYILMYLQDFIHVQHHPKFNIIFSILIIKLYGKENFDDYMNQILPIIDEIVDCIDDSSALDAEIIIRSFNILIDYLKAKSQLDIPIENVDIESAINSFGYLINNTKDESIVPLIENILNTLDQESLHD</sequence>
<reference evidence="1" key="1">
    <citation type="submission" date="2006-10" db="EMBL/GenBank/DDBJ databases">
        <authorList>
            <person name="Amadeo P."/>
            <person name="Zhao Q."/>
            <person name="Wortman J."/>
            <person name="Fraser-Liggett C."/>
            <person name="Carlton J."/>
        </authorList>
    </citation>
    <scope>NUCLEOTIDE SEQUENCE</scope>
    <source>
        <strain evidence="1">G3</strain>
    </source>
</reference>
<dbReference type="VEuPathDB" id="TrichDB:TVAG_049940"/>
<reference evidence="1" key="2">
    <citation type="journal article" date="2007" name="Science">
        <title>Draft genome sequence of the sexually transmitted pathogen Trichomonas vaginalis.</title>
        <authorList>
            <person name="Carlton J.M."/>
            <person name="Hirt R.P."/>
            <person name="Silva J.C."/>
            <person name="Delcher A.L."/>
            <person name="Schatz M."/>
            <person name="Zhao Q."/>
            <person name="Wortman J.R."/>
            <person name="Bidwell S.L."/>
            <person name="Alsmark U.C.M."/>
            <person name="Besteiro S."/>
            <person name="Sicheritz-Ponten T."/>
            <person name="Noel C.J."/>
            <person name="Dacks J.B."/>
            <person name="Foster P.G."/>
            <person name="Simillion C."/>
            <person name="Van de Peer Y."/>
            <person name="Miranda-Saavedra D."/>
            <person name="Barton G.J."/>
            <person name="Westrop G.D."/>
            <person name="Mueller S."/>
            <person name="Dessi D."/>
            <person name="Fiori P.L."/>
            <person name="Ren Q."/>
            <person name="Paulsen I."/>
            <person name="Zhang H."/>
            <person name="Bastida-Corcuera F.D."/>
            <person name="Simoes-Barbosa A."/>
            <person name="Brown M.T."/>
            <person name="Hayes R.D."/>
            <person name="Mukherjee M."/>
            <person name="Okumura C.Y."/>
            <person name="Schneider R."/>
            <person name="Smith A.J."/>
            <person name="Vanacova S."/>
            <person name="Villalvazo M."/>
            <person name="Haas B.J."/>
            <person name="Pertea M."/>
            <person name="Feldblyum T.V."/>
            <person name="Utterback T.R."/>
            <person name="Shu C.L."/>
            <person name="Osoegawa K."/>
            <person name="de Jong P.J."/>
            <person name="Hrdy I."/>
            <person name="Horvathova L."/>
            <person name="Zubacova Z."/>
            <person name="Dolezal P."/>
            <person name="Malik S.B."/>
            <person name="Logsdon J.M. Jr."/>
            <person name="Henze K."/>
            <person name="Gupta A."/>
            <person name="Wang C.C."/>
            <person name="Dunne R.L."/>
            <person name="Upcroft J.A."/>
            <person name="Upcroft P."/>
            <person name="White O."/>
            <person name="Salzberg S.L."/>
            <person name="Tang P."/>
            <person name="Chiu C.-H."/>
            <person name="Lee Y.-S."/>
            <person name="Embley T.M."/>
            <person name="Coombs G.H."/>
            <person name="Mottram J.C."/>
            <person name="Tachezy J."/>
            <person name="Fraser-Liggett C.M."/>
            <person name="Johnson P.J."/>
        </authorList>
    </citation>
    <scope>NUCLEOTIDE SEQUENCE [LARGE SCALE GENOMIC DNA]</scope>
    <source>
        <strain evidence="1">G3</strain>
    </source>
</reference>
<proteinExistence type="predicted"/>
<organism evidence="1 2">
    <name type="scientific">Trichomonas vaginalis (strain ATCC PRA-98 / G3)</name>
    <dbReference type="NCBI Taxonomy" id="412133"/>
    <lineage>
        <taxon>Eukaryota</taxon>
        <taxon>Metamonada</taxon>
        <taxon>Parabasalia</taxon>
        <taxon>Trichomonadida</taxon>
        <taxon>Trichomonadidae</taxon>
        <taxon>Trichomonas</taxon>
    </lineage>
</organism>
<name>A2EVY9_TRIV3</name>
<dbReference type="KEGG" id="tva:4761052"/>
<dbReference type="RefSeq" id="XP_001315433.1">
    <property type="nucleotide sequence ID" value="XM_001315398.1"/>
</dbReference>
<keyword evidence="2" id="KW-1185">Reference proteome</keyword>
<evidence type="ECO:0000313" key="2">
    <source>
        <dbReference type="Proteomes" id="UP000001542"/>
    </source>
</evidence>
<accession>A2EVY9</accession>
<gene>
    <name evidence="1" type="ORF">TVAG_049940</name>
</gene>